<dbReference type="GO" id="GO:0016020">
    <property type="term" value="C:membrane"/>
    <property type="evidence" value="ECO:0007669"/>
    <property type="project" value="InterPro"/>
</dbReference>
<dbReference type="OrthoDB" id="9810239at2"/>
<dbReference type="Pfam" id="PF00892">
    <property type="entry name" value="EamA"/>
    <property type="match status" value="2"/>
</dbReference>
<feature type="transmembrane region" description="Helical" evidence="1">
    <location>
        <begin position="76"/>
        <end position="95"/>
    </location>
</feature>
<evidence type="ECO:0000313" key="3">
    <source>
        <dbReference type="EMBL" id="MXN99481.1"/>
    </source>
</evidence>
<keyword evidence="1" id="KW-0812">Transmembrane</keyword>
<feature type="transmembrane region" description="Helical" evidence="1">
    <location>
        <begin position="240"/>
        <end position="258"/>
    </location>
</feature>
<dbReference type="Proteomes" id="UP000440304">
    <property type="component" value="Unassembled WGS sequence"/>
</dbReference>
<name>A0A6N8T871_SHIZO</name>
<organism evidence="3 4">
    <name type="scientific">Shinella zoogloeoides</name>
    <name type="common">Crabtreella saccharophila</name>
    <dbReference type="NCBI Taxonomy" id="352475"/>
    <lineage>
        <taxon>Bacteria</taxon>
        <taxon>Pseudomonadati</taxon>
        <taxon>Pseudomonadota</taxon>
        <taxon>Alphaproteobacteria</taxon>
        <taxon>Hyphomicrobiales</taxon>
        <taxon>Rhizobiaceae</taxon>
        <taxon>Shinella</taxon>
    </lineage>
</organism>
<dbReference type="InterPro" id="IPR037185">
    <property type="entry name" value="EmrE-like"/>
</dbReference>
<dbReference type="AlphaFoldDB" id="A0A6N8T871"/>
<dbReference type="EMBL" id="WUML01000002">
    <property type="protein sequence ID" value="MXN99481.1"/>
    <property type="molecule type" value="Genomic_DNA"/>
</dbReference>
<accession>A0A6N8T871</accession>
<evidence type="ECO:0000259" key="2">
    <source>
        <dbReference type="Pfam" id="PF00892"/>
    </source>
</evidence>
<feature type="transmembrane region" description="Helical" evidence="1">
    <location>
        <begin position="128"/>
        <end position="145"/>
    </location>
</feature>
<sequence>MPPASDPALHRKGLLITAIGGLSLSFDIPLIRLSDGEVWSVLATRSIATFVVALLAWSVVRFALGKRMALIPGPIGLLIGILYGINSLTFMLAVFNTSTANVVFILAFTSMFAAILSWIFLGERPSNATLLTMGAMVAGVALIVHDGLESGNFFGDAMAACSAFLLASAITLSRHTRLDMGFVPLVTAIFPGIAALLLLPEAGFQIAHPGFILFNGLIMIPLAFFCLATGPRFLSAPEVGMFYLLETVLAPIWVWIVFSETPTTQTLIGGSILILALLAHSIWQMRSKARAAREDDAAAEFPFTG</sequence>
<keyword evidence="1" id="KW-1133">Transmembrane helix</keyword>
<feature type="transmembrane region" description="Helical" evidence="1">
    <location>
        <begin position="43"/>
        <end position="64"/>
    </location>
</feature>
<evidence type="ECO:0000256" key="1">
    <source>
        <dbReference type="SAM" id="Phobius"/>
    </source>
</evidence>
<dbReference type="PANTHER" id="PTHR22911">
    <property type="entry name" value="ACYL-MALONYL CONDENSING ENZYME-RELATED"/>
    <property type="match status" value="1"/>
</dbReference>
<feature type="transmembrane region" description="Helical" evidence="1">
    <location>
        <begin position="101"/>
        <end position="121"/>
    </location>
</feature>
<feature type="transmembrane region" description="Helical" evidence="1">
    <location>
        <begin position="182"/>
        <end position="200"/>
    </location>
</feature>
<feature type="domain" description="EamA" evidence="2">
    <location>
        <begin position="154"/>
        <end position="278"/>
    </location>
</feature>
<feature type="transmembrane region" description="Helical" evidence="1">
    <location>
        <begin position="151"/>
        <end position="170"/>
    </location>
</feature>
<feature type="domain" description="EamA" evidence="2">
    <location>
        <begin position="12"/>
        <end position="144"/>
    </location>
</feature>
<comment type="caution">
    <text evidence="3">The sequence shown here is derived from an EMBL/GenBank/DDBJ whole genome shotgun (WGS) entry which is preliminary data.</text>
</comment>
<feature type="transmembrane region" description="Helical" evidence="1">
    <location>
        <begin position="12"/>
        <end position="31"/>
    </location>
</feature>
<dbReference type="RefSeq" id="WP_160784885.1">
    <property type="nucleotide sequence ID" value="NZ_CP086610.1"/>
</dbReference>
<proteinExistence type="predicted"/>
<feature type="transmembrane region" description="Helical" evidence="1">
    <location>
        <begin position="206"/>
        <end position="228"/>
    </location>
</feature>
<protein>
    <submittedName>
        <fullName evidence="3">EamA family transporter</fullName>
    </submittedName>
</protein>
<evidence type="ECO:0000313" key="4">
    <source>
        <dbReference type="Proteomes" id="UP000440304"/>
    </source>
</evidence>
<dbReference type="InterPro" id="IPR000620">
    <property type="entry name" value="EamA_dom"/>
</dbReference>
<dbReference type="SUPFAM" id="SSF103481">
    <property type="entry name" value="Multidrug resistance efflux transporter EmrE"/>
    <property type="match status" value="2"/>
</dbReference>
<feature type="transmembrane region" description="Helical" evidence="1">
    <location>
        <begin position="264"/>
        <end position="283"/>
    </location>
</feature>
<reference evidence="3 4" key="1">
    <citation type="submission" date="2019-12" db="EMBL/GenBank/DDBJ databases">
        <title>Shinella granuli gen. nov., sp. nov., and proposal of the reclassification of Zoogloea ramigera ATCC 19623 as Shinella zoogloeoides sp. nov.</title>
        <authorList>
            <person name="Gao J."/>
        </authorList>
    </citation>
    <scope>NUCLEOTIDE SEQUENCE [LARGE SCALE GENOMIC DNA]</scope>
    <source>
        <strain evidence="3 4">DSM 287</strain>
    </source>
</reference>
<keyword evidence="1" id="KW-0472">Membrane</keyword>
<gene>
    <name evidence="3" type="ORF">GR156_04160</name>
</gene>